<protein>
    <submittedName>
        <fullName evidence="1">Uncharacterized protein</fullName>
    </submittedName>
</protein>
<reference evidence="1 2" key="1">
    <citation type="journal article" date="2014" name="Curr. Microbiol.">
        <title>Spirosoma radiotolerans sp. nov., a gamma-radiation-resistant bacterium isolated from gamma ray-irradiated soil.</title>
        <authorList>
            <person name="Lee J.J."/>
            <person name="Srinivasan S."/>
            <person name="Lim S."/>
            <person name="Joe M."/>
            <person name="Im S."/>
            <person name="Bae S.I."/>
            <person name="Park K.R."/>
            <person name="Han J.H."/>
            <person name="Park S.H."/>
            <person name="Joo B.M."/>
            <person name="Park S.J."/>
            <person name="Kim M.K."/>
        </authorList>
    </citation>
    <scope>NUCLEOTIDE SEQUENCE [LARGE SCALE GENOMIC DNA]</scope>
    <source>
        <strain evidence="1 2">DG5A</strain>
    </source>
</reference>
<sequence length="61" mass="7421">MYLFFLFTNFVSLVTEVTDEIAFFQFRLYSKTSKKRPFPANWGRFFFLFKISSVDYRPISK</sequence>
<accession>A0A0E3V6T5</accession>
<dbReference type="Proteomes" id="UP000033054">
    <property type="component" value="Chromosome"/>
</dbReference>
<gene>
    <name evidence="1" type="ORF">SD10_10710</name>
</gene>
<dbReference type="AlphaFoldDB" id="A0A0E3V6T5"/>
<name>A0A0E3V6T5_9BACT</name>
<organism evidence="1 2">
    <name type="scientific">Spirosoma radiotolerans</name>
    <dbReference type="NCBI Taxonomy" id="1379870"/>
    <lineage>
        <taxon>Bacteria</taxon>
        <taxon>Pseudomonadati</taxon>
        <taxon>Bacteroidota</taxon>
        <taxon>Cytophagia</taxon>
        <taxon>Cytophagales</taxon>
        <taxon>Cytophagaceae</taxon>
        <taxon>Spirosoma</taxon>
    </lineage>
</organism>
<dbReference type="STRING" id="1379870.SD10_10710"/>
<keyword evidence="2" id="KW-1185">Reference proteome</keyword>
<dbReference type="KEGG" id="srd:SD10_10710"/>
<evidence type="ECO:0000313" key="2">
    <source>
        <dbReference type="Proteomes" id="UP000033054"/>
    </source>
</evidence>
<dbReference type="PATRIC" id="fig|1379870.5.peg.2334"/>
<evidence type="ECO:0000313" key="1">
    <source>
        <dbReference type="EMBL" id="AKD55302.1"/>
    </source>
</evidence>
<dbReference type="HOGENOM" id="CLU_2920475_0_0_10"/>
<proteinExistence type="predicted"/>
<dbReference type="EMBL" id="CP010429">
    <property type="protein sequence ID" value="AKD55302.1"/>
    <property type="molecule type" value="Genomic_DNA"/>
</dbReference>